<sequence length="80" mass="9306">MALSSCIELNIERRIKERNPTPDTSELIPELWEPVTPDKLNYFYIGHHLGLGSELLQERANFWASLPIRDKETVQARDEL</sequence>
<evidence type="ECO:0000313" key="1">
    <source>
        <dbReference type="EMBL" id="CAD7439825.1"/>
    </source>
</evidence>
<dbReference type="AlphaFoldDB" id="A0A7R9HXL0"/>
<organism evidence="1">
    <name type="scientific">Timema bartmani</name>
    <dbReference type="NCBI Taxonomy" id="61472"/>
    <lineage>
        <taxon>Eukaryota</taxon>
        <taxon>Metazoa</taxon>
        <taxon>Ecdysozoa</taxon>
        <taxon>Arthropoda</taxon>
        <taxon>Hexapoda</taxon>
        <taxon>Insecta</taxon>
        <taxon>Pterygota</taxon>
        <taxon>Neoptera</taxon>
        <taxon>Polyneoptera</taxon>
        <taxon>Phasmatodea</taxon>
        <taxon>Timematodea</taxon>
        <taxon>Timematoidea</taxon>
        <taxon>Timematidae</taxon>
        <taxon>Timema</taxon>
    </lineage>
</organism>
<protein>
    <submittedName>
        <fullName evidence="1">Uncharacterized protein</fullName>
    </submittedName>
</protein>
<accession>A0A7R9HXL0</accession>
<proteinExistence type="predicted"/>
<reference evidence="1" key="1">
    <citation type="submission" date="2020-11" db="EMBL/GenBank/DDBJ databases">
        <authorList>
            <person name="Tran Van P."/>
        </authorList>
    </citation>
    <scope>NUCLEOTIDE SEQUENCE</scope>
</reference>
<gene>
    <name evidence="1" type="ORF">TBIB3V08_LOCUS2371</name>
</gene>
<name>A0A7R9HXL0_9NEOP</name>
<dbReference type="EMBL" id="OD564794">
    <property type="protein sequence ID" value="CAD7439825.1"/>
    <property type="molecule type" value="Genomic_DNA"/>
</dbReference>